<reference evidence="2" key="1">
    <citation type="submission" date="2018-02" db="EMBL/GenBank/DDBJ databases">
        <authorList>
            <person name="Silar P."/>
        </authorList>
    </citation>
    <scope>NUCLEOTIDE SEQUENCE [LARGE SCALE GENOMIC DNA]</scope>
    <source>
        <strain evidence="2">T</strain>
    </source>
</reference>
<evidence type="ECO:0000313" key="2">
    <source>
        <dbReference type="EMBL" id="VBB83702.1"/>
    </source>
</evidence>
<sequence length="686" mass="74915">MDHTMATTEDSTESPADILPPSEEASPSATSTLSPSATRPPLPDRQVNAANIEDAYVDFILHCNPCVPPGTDTTALREAFRALPKSGGKSFSASLLFDLIKQFDTKQLKTWAELAIKLGVDPPGEGESGQKIQQYAARLKRWMKSMHVDAFFEYLMERGSPYWTEIPDENVPIAELDREGVLAEDDMALRALLPHIKPKRGRRRPGEDDLGKSPSQRPSPRVDEGENSGAWTAEPLTGARRESVFVFPPPPDPTRLNPSGATFAHDLVQTPLTATPLTAYPHSAITPSSRASFWADEPQSAITPSSRRNAHRRHGAKVVSSAWRRGGANGTGKVRGRPPNSRPVNMEGPFSAFPATPGGFKSVSPNPEEGGSASNGNGGVLLPRTSIKNWGVPTASPLTTTSPVVAMPSPIQASPVHPSPVESVHSRPAKRSRLSLQVPERVGGEVRLATPPPPPPVVMVNGQTTTEPSSQAQQQQIQQQQQQQQQPQLLPQAVHVASYPTTANNQPPIAAPNPTQYDPADRTNMTEVEGLFMTDLMNAEWFDANGNKIPACSGDEAWAFTQAVLDRLRTTASSHLDFLINLSALAGGGYLMPRKSLKVVKLAELEDRTRYKTHWQLRYGNVVGDFSMEEEVMHAAWKRKKDGTGGGGGAVDWEQKYRDLMVAFRRKEEESVGFRKRMLDLAREME</sequence>
<evidence type="ECO:0000256" key="1">
    <source>
        <dbReference type="SAM" id="MobiDB-lite"/>
    </source>
</evidence>
<dbReference type="Pfam" id="PF09441">
    <property type="entry name" value="Abp2"/>
    <property type="match status" value="1"/>
</dbReference>
<feature type="region of interest" description="Disordered" evidence="1">
    <location>
        <begin position="409"/>
        <end position="520"/>
    </location>
</feature>
<keyword evidence="3" id="KW-1185">Reference proteome</keyword>
<proteinExistence type="predicted"/>
<dbReference type="Proteomes" id="UP000280685">
    <property type="component" value="Chromosome 6"/>
</dbReference>
<feature type="region of interest" description="Disordered" evidence="1">
    <location>
        <begin position="193"/>
        <end position="261"/>
    </location>
</feature>
<dbReference type="PANTHER" id="PTHR42048">
    <property type="entry name" value="ARS-BINDING PROTEIN 2"/>
    <property type="match status" value="1"/>
</dbReference>
<feature type="region of interest" description="Disordered" evidence="1">
    <location>
        <begin position="1"/>
        <end position="44"/>
    </location>
</feature>
<dbReference type="PANTHER" id="PTHR42048:SF1">
    <property type="entry name" value="ARS-BINDING PROTEIN 2"/>
    <property type="match status" value="1"/>
</dbReference>
<gene>
    <name evidence="2" type="ORF">PODCO_604680</name>
</gene>
<feature type="compositionally biased region" description="Low complexity" evidence="1">
    <location>
        <begin position="471"/>
        <end position="493"/>
    </location>
</feature>
<evidence type="ECO:0000313" key="3">
    <source>
        <dbReference type="Proteomes" id="UP000280685"/>
    </source>
</evidence>
<dbReference type="InterPro" id="IPR018562">
    <property type="entry name" value="ARS-binding_2"/>
</dbReference>
<name>A0ABY6SG40_PODCO</name>
<protein>
    <submittedName>
        <fullName evidence="2">ARS-binding protein 2</fullName>
    </submittedName>
</protein>
<feature type="compositionally biased region" description="Low complexity" evidence="1">
    <location>
        <begin position="500"/>
        <end position="516"/>
    </location>
</feature>
<feature type="region of interest" description="Disordered" evidence="1">
    <location>
        <begin position="301"/>
        <end position="380"/>
    </location>
</feature>
<feature type="compositionally biased region" description="Polar residues" evidence="1">
    <location>
        <begin position="461"/>
        <end position="470"/>
    </location>
</feature>
<dbReference type="EMBL" id="LR026969">
    <property type="protein sequence ID" value="VBB83702.1"/>
    <property type="molecule type" value="Genomic_DNA"/>
</dbReference>
<organism evidence="2 3">
    <name type="scientific">Podospora comata</name>
    <dbReference type="NCBI Taxonomy" id="48703"/>
    <lineage>
        <taxon>Eukaryota</taxon>
        <taxon>Fungi</taxon>
        <taxon>Dikarya</taxon>
        <taxon>Ascomycota</taxon>
        <taxon>Pezizomycotina</taxon>
        <taxon>Sordariomycetes</taxon>
        <taxon>Sordariomycetidae</taxon>
        <taxon>Sordariales</taxon>
        <taxon>Podosporaceae</taxon>
        <taxon>Podospora</taxon>
    </lineage>
</organism>
<feature type="compositionally biased region" description="Low complexity" evidence="1">
    <location>
        <begin position="19"/>
        <end position="37"/>
    </location>
</feature>
<accession>A0ABY6SG40</accession>